<gene>
    <name evidence="3" type="ORF">H8S11_09775</name>
</gene>
<evidence type="ECO:0000313" key="3">
    <source>
        <dbReference type="EMBL" id="MBC5723102.1"/>
    </source>
</evidence>
<keyword evidence="4" id="KW-1185">Reference proteome</keyword>
<keyword evidence="1" id="KW-0812">Transmembrane</keyword>
<dbReference type="InterPro" id="IPR009936">
    <property type="entry name" value="DUF1468"/>
</dbReference>
<feature type="domain" description="DUF1468" evidence="2">
    <location>
        <begin position="8"/>
        <end position="140"/>
    </location>
</feature>
<dbReference type="AlphaFoldDB" id="A0A8J6J9X8"/>
<feature type="transmembrane region" description="Helical" evidence="1">
    <location>
        <begin position="114"/>
        <end position="132"/>
    </location>
</feature>
<evidence type="ECO:0000313" key="4">
    <source>
        <dbReference type="Proteomes" id="UP000628736"/>
    </source>
</evidence>
<dbReference type="Pfam" id="PF07331">
    <property type="entry name" value="TctB"/>
    <property type="match status" value="1"/>
</dbReference>
<reference evidence="3" key="1">
    <citation type="submission" date="2020-08" db="EMBL/GenBank/DDBJ databases">
        <title>Genome public.</title>
        <authorList>
            <person name="Liu C."/>
            <person name="Sun Q."/>
        </authorList>
    </citation>
    <scope>NUCLEOTIDE SEQUENCE</scope>
    <source>
        <strain evidence="3">NSJ-23</strain>
    </source>
</reference>
<dbReference type="EMBL" id="JACOPO010000006">
    <property type="protein sequence ID" value="MBC5723102.1"/>
    <property type="molecule type" value="Genomic_DNA"/>
</dbReference>
<evidence type="ECO:0000259" key="2">
    <source>
        <dbReference type="Pfam" id="PF07331"/>
    </source>
</evidence>
<dbReference type="Proteomes" id="UP000628736">
    <property type="component" value="Unassembled WGS sequence"/>
</dbReference>
<name>A0A8J6J9X8_9FIRM</name>
<accession>A0A8J6J9X8</accession>
<feature type="transmembrane region" description="Helical" evidence="1">
    <location>
        <begin position="35"/>
        <end position="56"/>
    </location>
</feature>
<dbReference type="RefSeq" id="WP_186852993.1">
    <property type="nucleotide sequence ID" value="NZ_JACOPO010000006.1"/>
</dbReference>
<evidence type="ECO:0000256" key="1">
    <source>
        <dbReference type="SAM" id="Phobius"/>
    </source>
</evidence>
<sequence>MITMYRVFLVFMGAVSAYMIPEAMGLPKDSQYTIGPGFLPSIMLGAILVGCVLLLIMDSRHKDTASIDKSAYGRLGLYLMSTALLILAMEYIGIILSVIVYIFCVIFFIERNGLTSALKVSLVTGLGIYLIFHTWLQVPMTICNFF</sequence>
<comment type="caution">
    <text evidence="3">The sequence shown here is derived from an EMBL/GenBank/DDBJ whole genome shotgun (WGS) entry which is preliminary data.</text>
</comment>
<keyword evidence="1" id="KW-0472">Membrane</keyword>
<feature type="transmembrane region" description="Helical" evidence="1">
    <location>
        <begin position="77"/>
        <end position="108"/>
    </location>
</feature>
<keyword evidence="1" id="KW-1133">Transmembrane helix</keyword>
<proteinExistence type="predicted"/>
<protein>
    <submittedName>
        <fullName evidence="3">Tripartite tricarboxylate transporter TctB family protein</fullName>
    </submittedName>
</protein>
<organism evidence="3 4">
    <name type="scientific">Flintibacter hominis</name>
    <dbReference type="NCBI Taxonomy" id="2763048"/>
    <lineage>
        <taxon>Bacteria</taxon>
        <taxon>Bacillati</taxon>
        <taxon>Bacillota</taxon>
        <taxon>Clostridia</taxon>
        <taxon>Eubacteriales</taxon>
        <taxon>Flintibacter</taxon>
    </lineage>
</organism>